<comment type="caution">
    <text evidence="3">The sequence shown here is derived from an EMBL/GenBank/DDBJ whole genome shotgun (WGS) entry which is preliminary data.</text>
</comment>
<name>A0A7J5TKQ3_9BIFI</name>
<feature type="chain" id="PRO_5029531596" description="LPXTG cell wall anchor domain-containing protein" evidence="2">
    <location>
        <begin position="27"/>
        <end position="84"/>
    </location>
</feature>
<feature type="transmembrane region" description="Helical" evidence="1">
    <location>
        <begin position="54"/>
        <end position="78"/>
    </location>
</feature>
<evidence type="ECO:0000313" key="4">
    <source>
        <dbReference type="Proteomes" id="UP000429211"/>
    </source>
</evidence>
<dbReference type="Proteomes" id="UP000429211">
    <property type="component" value="Unassembled WGS sequence"/>
</dbReference>
<dbReference type="AlphaFoldDB" id="A0A7J5TKQ3"/>
<dbReference type="EMBL" id="WDPD01000001">
    <property type="protein sequence ID" value="KAB7462574.1"/>
    <property type="molecule type" value="Genomic_DNA"/>
</dbReference>
<evidence type="ECO:0008006" key="5">
    <source>
        <dbReference type="Google" id="ProtNLM"/>
    </source>
</evidence>
<gene>
    <name evidence="3" type="ORF">GBB04_02035</name>
</gene>
<accession>A0A7J5TKQ3</accession>
<protein>
    <recommendedName>
        <fullName evidence="5">LPXTG cell wall anchor domain-containing protein</fullName>
    </recommendedName>
</protein>
<feature type="signal peptide" evidence="2">
    <location>
        <begin position="1"/>
        <end position="26"/>
    </location>
</feature>
<keyword evidence="2" id="KW-0732">Signal</keyword>
<keyword evidence="1" id="KW-1133">Transmembrane helix</keyword>
<evidence type="ECO:0000256" key="1">
    <source>
        <dbReference type="SAM" id="Phobius"/>
    </source>
</evidence>
<evidence type="ECO:0000256" key="2">
    <source>
        <dbReference type="SAM" id="SignalP"/>
    </source>
</evidence>
<keyword evidence="1" id="KW-0472">Membrane</keyword>
<proteinExistence type="predicted"/>
<organism evidence="3 4">
    <name type="scientific">Bifidobacterium dentium</name>
    <dbReference type="NCBI Taxonomy" id="1689"/>
    <lineage>
        <taxon>Bacteria</taxon>
        <taxon>Bacillati</taxon>
        <taxon>Actinomycetota</taxon>
        <taxon>Actinomycetes</taxon>
        <taxon>Bifidobacteriales</taxon>
        <taxon>Bifidobacteriaceae</taxon>
        <taxon>Bifidobacterium</taxon>
    </lineage>
</organism>
<sequence length="84" mass="8463">MTKWMSAVLSFGLCLFVGFTQTAAQAAELPGATVADSGGTTSMREVMAATGSSLVIPGVVLVSLVVVAAIAGGVSLFMRRRGGK</sequence>
<evidence type="ECO:0000313" key="3">
    <source>
        <dbReference type="EMBL" id="KAB7462574.1"/>
    </source>
</evidence>
<dbReference type="RefSeq" id="WP_003840981.1">
    <property type="nucleotide sequence ID" value="NZ_BCYE01000016.1"/>
</dbReference>
<reference evidence="3 4" key="1">
    <citation type="journal article" date="2019" name="Nat. Med.">
        <title>A library of human gut bacterial isolates paired with longitudinal multiomics data enables mechanistic microbiome research.</title>
        <authorList>
            <person name="Poyet M."/>
            <person name="Groussin M."/>
            <person name="Gibbons S.M."/>
            <person name="Avila-Pacheco J."/>
            <person name="Jiang X."/>
            <person name="Kearney S.M."/>
            <person name="Perrotta A.R."/>
            <person name="Berdy B."/>
            <person name="Zhao S."/>
            <person name="Lieberman T.D."/>
            <person name="Swanson P.K."/>
            <person name="Smith M."/>
            <person name="Roesemann S."/>
            <person name="Alexander J.E."/>
            <person name="Rich S.A."/>
            <person name="Livny J."/>
            <person name="Vlamakis H."/>
            <person name="Clish C."/>
            <person name="Bullock K."/>
            <person name="Deik A."/>
            <person name="Scott J."/>
            <person name="Pierce K.A."/>
            <person name="Xavier R.J."/>
            <person name="Alm E.J."/>
        </authorList>
    </citation>
    <scope>NUCLEOTIDE SEQUENCE [LARGE SCALE GENOMIC DNA]</scope>
    <source>
        <strain evidence="3 4">BIOML-A2</strain>
    </source>
</reference>
<keyword evidence="1" id="KW-0812">Transmembrane</keyword>